<comment type="caution">
    <text evidence="2">The sequence shown here is derived from an EMBL/GenBank/DDBJ whole genome shotgun (WGS) entry which is preliminary data.</text>
</comment>
<reference evidence="2 3" key="1">
    <citation type="journal article" date="2015" name="Genome Announc.">
        <title>Expanding the biotechnology potential of lactobacilli through comparative genomics of 213 strains and associated genera.</title>
        <authorList>
            <person name="Sun Z."/>
            <person name="Harris H.M."/>
            <person name="McCann A."/>
            <person name="Guo C."/>
            <person name="Argimon S."/>
            <person name="Zhang W."/>
            <person name="Yang X."/>
            <person name="Jeffery I.B."/>
            <person name="Cooney J.C."/>
            <person name="Kagawa T.F."/>
            <person name="Liu W."/>
            <person name="Song Y."/>
            <person name="Salvetti E."/>
            <person name="Wrobel A."/>
            <person name="Rasinkangas P."/>
            <person name="Parkhill J."/>
            <person name="Rea M.C."/>
            <person name="O'Sullivan O."/>
            <person name="Ritari J."/>
            <person name="Douillard F.P."/>
            <person name="Paul Ross R."/>
            <person name="Yang R."/>
            <person name="Briner A.E."/>
            <person name="Felis G.E."/>
            <person name="de Vos W.M."/>
            <person name="Barrangou R."/>
            <person name="Klaenhammer T.R."/>
            <person name="Caufield P.W."/>
            <person name="Cui Y."/>
            <person name="Zhang H."/>
            <person name="O'Toole P.W."/>
        </authorList>
    </citation>
    <scope>NUCLEOTIDE SEQUENCE [LARGE SCALE GENOMIC DNA]</scope>
    <source>
        <strain evidence="2 3">DSM 12744</strain>
    </source>
</reference>
<dbReference type="Proteomes" id="UP000051330">
    <property type="component" value="Unassembled WGS sequence"/>
</dbReference>
<feature type="transmembrane region" description="Helical" evidence="1">
    <location>
        <begin position="179"/>
        <end position="201"/>
    </location>
</feature>
<evidence type="ECO:0000313" key="3">
    <source>
        <dbReference type="Proteomes" id="UP000051330"/>
    </source>
</evidence>
<accession>A0A0R1N7X0</accession>
<protein>
    <recommendedName>
        <fullName evidence="4">ABC-2 transporter permease</fullName>
    </recommendedName>
</protein>
<keyword evidence="3" id="KW-1185">Reference proteome</keyword>
<keyword evidence="1" id="KW-1133">Transmembrane helix</keyword>
<dbReference type="PATRIC" id="fig|1423792.3.peg.3057"/>
<keyword evidence="1" id="KW-0812">Transmembrane</keyword>
<feature type="transmembrane region" description="Helical" evidence="1">
    <location>
        <begin position="77"/>
        <end position="96"/>
    </location>
</feature>
<feature type="transmembrane region" description="Helical" evidence="1">
    <location>
        <begin position="20"/>
        <end position="45"/>
    </location>
</feature>
<sequence>MTLPYLRKEYLLAAHPTTWFFIWLGALVLVPAYPYSVVFFFAMLAPSLDLVYAKQTNDILYTALLPAGKAGVVRGKVLYTFTFQTAMLLLTIPWALLRTLYIQTNHAGINANMTYFGLGLLALAVFDYLFLTGFFKTGTKIGWPYFWGTLAALILLGVMETLPHLPGLSWVNSVQPAALLHQLPFLVVGLIAFIISFFWTLRISIRNFKRVDL</sequence>
<dbReference type="AlphaFoldDB" id="A0A0R1N7X0"/>
<proteinExistence type="predicted"/>
<dbReference type="OrthoDB" id="2216839at2"/>
<evidence type="ECO:0008006" key="4">
    <source>
        <dbReference type="Google" id="ProtNLM"/>
    </source>
</evidence>
<dbReference type="STRING" id="1423792.FD09_GL002974"/>
<name>A0A0R1N7X0_9LACO</name>
<dbReference type="EMBL" id="AZEC01000008">
    <property type="protein sequence ID" value="KRL12392.1"/>
    <property type="molecule type" value="Genomic_DNA"/>
</dbReference>
<evidence type="ECO:0000256" key="1">
    <source>
        <dbReference type="SAM" id="Phobius"/>
    </source>
</evidence>
<feature type="transmembrane region" description="Helical" evidence="1">
    <location>
        <begin position="142"/>
        <end position="159"/>
    </location>
</feature>
<feature type="transmembrane region" description="Helical" evidence="1">
    <location>
        <begin position="116"/>
        <end position="135"/>
    </location>
</feature>
<keyword evidence="1" id="KW-0472">Membrane</keyword>
<gene>
    <name evidence="2" type="ORF">FD09_GL002974</name>
</gene>
<dbReference type="RefSeq" id="WP_057820773.1">
    <property type="nucleotide sequence ID" value="NZ_AZEC01000008.1"/>
</dbReference>
<evidence type="ECO:0000313" key="2">
    <source>
        <dbReference type="EMBL" id="KRL12392.1"/>
    </source>
</evidence>
<organism evidence="2 3">
    <name type="scientific">Schleiferilactobacillus perolens DSM 12744</name>
    <dbReference type="NCBI Taxonomy" id="1423792"/>
    <lineage>
        <taxon>Bacteria</taxon>
        <taxon>Bacillati</taxon>
        <taxon>Bacillota</taxon>
        <taxon>Bacilli</taxon>
        <taxon>Lactobacillales</taxon>
        <taxon>Lactobacillaceae</taxon>
        <taxon>Schleiferilactobacillus</taxon>
    </lineage>
</organism>